<protein>
    <recommendedName>
        <fullName evidence="1">Stage 0 sporulation protein A homolog</fullName>
    </recommendedName>
</protein>
<keyword evidence="3" id="KW-0597">Phosphoprotein</keyword>
<dbReference type="Gene3D" id="3.30.70.270">
    <property type="match status" value="1"/>
</dbReference>
<dbReference type="EMBL" id="QSAJ01000033">
    <property type="protein sequence ID" value="RGW51262.1"/>
    <property type="molecule type" value="Genomic_DNA"/>
</dbReference>
<feature type="domain" description="HD-GYP" evidence="6">
    <location>
        <begin position="443"/>
        <end position="651"/>
    </location>
</feature>
<dbReference type="InterPro" id="IPR011006">
    <property type="entry name" value="CheY-like_superfamily"/>
</dbReference>
<dbReference type="Pfam" id="PF00990">
    <property type="entry name" value="GGDEF"/>
    <property type="match status" value="1"/>
</dbReference>
<gene>
    <name evidence="7" type="ORF">DWV67_12330</name>
</gene>
<dbReference type="Gene3D" id="1.10.3210.10">
    <property type="entry name" value="Hypothetical protein af1432"/>
    <property type="match status" value="1"/>
</dbReference>
<evidence type="ECO:0000259" key="5">
    <source>
        <dbReference type="PROSITE" id="PS50887"/>
    </source>
</evidence>
<dbReference type="InterPro" id="IPR000160">
    <property type="entry name" value="GGDEF_dom"/>
</dbReference>
<reference evidence="7 8" key="1">
    <citation type="submission" date="2018-08" db="EMBL/GenBank/DDBJ databases">
        <title>A genome reference for cultivated species of the human gut microbiota.</title>
        <authorList>
            <person name="Zou Y."/>
            <person name="Xue W."/>
            <person name="Luo G."/>
        </authorList>
    </citation>
    <scope>NUCLEOTIDE SEQUENCE [LARGE SCALE GENOMIC DNA]</scope>
    <source>
        <strain evidence="7 8">AF12-11</strain>
    </source>
</reference>
<comment type="caution">
    <text evidence="7">The sequence shown here is derived from an EMBL/GenBank/DDBJ whole genome shotgun (WGS) entry which is preliminary data.</text>
</comment>
<dbReference type="NCBIfam" id="TIGR00254">
    <property type="entry name" value="GGDEF"/>
    <property type="match status" value="1"/>
</dbReference>
<dbReference type="CDD" id="cd00077">
    <property type="entry name" value="HDc"/>
    <property type="match status" value="1"/>
</dbReference>
<dbReference type="Proteomes" id="UP000266376">
    <property type="component" value="Unassembled WGS sequence"/>
</dbReference>
<dbReference type="InterPro" id="IPR029787">
    <property type="entry name" value="Nucleotide_cyclase"/>
</dbReference>
<dbReference type="PANTHER" id="PTHR45228">
    <property type="entry name" value="CYCLIC DI-GMP PHOSPHODIESTERASE TM_0186-RELATED"/>
    <property type="match status" value="1"/>
</dbReference>
<dbReference type="GO" id="GO:0000160">
    <property type="term" value="P:phosphorelay signal transduction system"/>
    <property type="evidence" value="ECO:0007669"/>
    <property type="project" value="InterPro"/>
</dbReference>
<dbReference type="PROSITE" id="PS51832">
    <property type="entry name" value="HD_GYP"/>
    <property type="match status" value="1"/>
</dbReference>
<name>A0A395XIH3_9FIRM</name>
<dbReference type="SUPFAM" id="SSF52172">
    <property type="entry name" value="CheY-like"/>
    <property type="match status" value="1"/>
</dbReference>
<evidence type="ECO:0000256" key="2">
    <source>
        <dbReference type="ARBA" id="ARBA00024867"/>
    </source>
</evidence>
<feature type="domain" description="GGDEF" evidence="5">
    <location>
        <begin position="157"/>
        <end position="286"/>
    </location>
</feature>
<dbReference type="AlphaFoldDB" id="A0A395XIH3"/>
<proteinExistence type="predicted"/>
<dbReference type="CDD" id="cd01949">
    <property type="entry name" value="GGDEF"/>
    <property type="match status" value="1"/>
</dbReference>
<dbReference type="InterPro" id="IPR052020">
    <property type="entry name" value="Cyclic_di-GMP/3'3'-cGAMP_PDE"/>
</dbReference>
<feature type="modified residue" description="4-aspartylphosphate" evidence="3">
    <location>
        <position position="356"/>
    </location>
</feature>
<dbReference type="PROSITE" id="PS50110">
    <property type="entry name" value="RESPONSE_REGULATORY"/>
    <property type="match status" value="1"/>
</dbReference>
<accession>A0A395XIH3</accession>
<dbReference type="InterPro" id="IPR003607">
    <property type="entry name" value="HD/PDEase_dom"/>
</dbReference>
<feature type="domain" description="Response regulatory" evidence="4">
    <location>
        <begin position="306"/>
        <end position="423"/>
    </location>
</feature>
<dbReference type="InterPro" id="IPR037522">
    <property type="entry name" value="HD_GYP_dom"/>
</dbReference>
<dbReference type="SUPFAM" id="SSF55073">
    <property type="entry name" value="Nucleotide cyclase"/>
    <property type="match status" value="1"/>
</dbReference>
<evidence type="ECO:0000259" key="4">
    <source>
        <dbReference type="PROSITE" id="PS50110"/>
    </source>
</evidence>
<dbReference type="CDD" id="cd00156">
    <property type="entry name" value="REC"/>
    <property type="match status" value="1"/>
</dbReference>
<dbReference type="SMART" id="SM00267">
    <property type="entry name" value="GGDEF"/>
    <property type="match status" value="1"/>
</dbReference>
<evidence type="ECO:0000256" key="3">
    <source>
        <dbReference type="PROSITE-ProRule" id="PRU00169"/>
    </source>
</evidence>
<dbReference type="Pfam" id="PF13487">
    <property type="entry name" value="HD_5"/>
    <property type="match status" value="1"/>
</dbReference>
<dbReference type="InterPro" id="IPR001789">
    <property type="entry name" value="Sig_transdc_resp-reg_receiver"/>
</dbReference>
<dbReference type="PROSITE" id="PS50887">
    <property type="entry name" value="GGDEF"/>
    <property type="match status" value="1"/>
</dbReference>
<evidence type="ECO:0000259" key="6">
    <source>
        <dbReference type="PROSITE" id="PS51832"/>
    </source>
</evidence>
<comment type="function">
    <text evidence="2">May play the central regulatory role in sporulation. It may be an element of the effector pathway responsible for the activation of sporulation genes in response to nutritional stress. Spo0A may act in concert with spo0H (a sigma factor) to control the expression of some genes that are critical to the sporulation process.</text>
</comment>
<dbReference type="Gene3D" id="3.40.50.2300">
    <property type="match status" value="1"/>
</dbReference>
<organism evidence="7 8">
    <name type="scientific">Dorea formicigenerans</name>
    <dbReference type="NCBI Taxonomy" id="39486"/>
    <lineage>
        <taxon>Bacteria</taxon>
        <taxon>Bacillati</taxon>
        <taxon>Bacillota</taxon>
        <taxon>Clostridia</taxon>
        <taxon>Lachnospirales</taxon>
        <taxon>Lachnospiraceae</taxon>
        <taxon>Dorea</taxon>
    </lineage>
</organism>
<dbReference type="Pfam" id="PF00072">
    <property type="entry name" value="Response_reg"/>
    <property type="match status" value="1"/>
</dbReference>
<sequence length="693" mass="79773">MSSDYIMTMQQAQTEMELYKKVFTVVRLLDKREFRLEESDNPGGDMELCHCYDFWKKEKPCTNCIAARAFEEKSVRTKLEYLDSDIYQVTARYVEIDGQPYVMELLRKMDEEFLVDLENRDRLMEKLSGYNEKLYQDALTGVYNRRYYEDRIKKMTASVGVAMIDMDDFKIYNDTYGHNAGDLALITTVEAIRRCIRKNDTLIRYGGDEFLLVLQGISETMFREKLKQIRTEIYNANVPTYSRLQLSASIGGVMSAGRTVEETVMEADKFMYLAKNRKNTVVTEKDFVNEEGEDGTALEALKVKQQILIVDDSEMNREILTEMLQDDFRILEAENGEEALKMLKQYDTGISLMLLDIVMPVMNGFEVLAAMAREHWMDDIPVIMISSEGSEEYIRRAYEMGIADYIRRPFDAKTVYQRVFNTIKLYAKQRRLISLVADQIYEKEKNNRMMVGILSQIVEFRNGESGPHVLHIQTLTRLLLERLVQKTGQYGLSWSEQYMISMASALHDIGKIGIDEKILNKPGKLTKEEFDIMKTHTLIGATMLENLKMYQGEILLEVAYQICRWHHERYDGKGYPDGLVGEEIPISAQVVSLADAYDALISDRVYKKAYSHEQAVKMILNGECGAFNPVLLECLTDIQEHLKEVVNSDFVDNFDAEDNIELAGSHRSETENISVWGGGQIAKALDGRYLISK</sequence>
<dbReference type="InterPro" id="IPR043128">
    <property type="entry name" value="Rev_trsase/Diguanyl_cyclase"/>
</dbReference>
<evidence type="ECO:0000313" key="7">
    <source>
        <dbReference type="EMBL" id="RGW51262.1"/>
    </source>
</evidence>
<dbReference type="SMART" id="SM00448">
    <property type="entry name" value="REC"/>
    <property type="match status" value="1"/>
</dbReference>
<evidence type="ECO:0000256" key="1">
    <source>
        <dbReference type="ARBA" id="ARBA00018672"/>
    </source>
</evidence>
<evidence type="ECO:0000313" key="8">
    <source>
        <dbReference type="Proteomes" id="UP000266376"/>
    </source>
</evidence>
<dbReference type="SUPFAM" id="SSF109604">
    <property type="entry name" value="HD-domain/PDEase-like"/>
    <property type="match status" value="1"/>
</dbReference>